<accession>A0A2M8KJC6</accession>
<evidence type="ECO:0000313" key="2">
    <source>
        <dbReference type="EMBL" id="PJE60021.1"/>
    </source>
</evidence>
<dbReference type="AlphaFoldDB" id="A0A2M8KJC6"/>
<proteinExistence type="predicted"/>
<evidence type="ECO:0000256" key="1">
    <source>
        <dbReference type="SAM" id="Phobius"/>
    </source>
</evidence>
<organism evidence="2 3">
    <name type="scientific">Candidatus Portnoybacteria bacterium CG10_big_fil_rev_8_21_14_0_10_44_7</name>
    <dbReference type="NCBI Taxonomy" id="1974816"/>
    <lineage>
        <taxon>Bacteria</taxon>
        <taxon>Candidatus Portnoyibacteriota</taxon>
    </lineage>
</organism>
<name>A0A2M8KJC6_9BACT</name>
<feature type="non-terminal residue" evidence="2">
    <location>
        <position position="1"/>
    </location>
</feature>
<keyword evidence="1" id="KW-0472">Membrane</keyword>
<feature type="non-terminal residue" evidence="2">
    <location>
        <position position="90"/>
    </location>
</feature>
<reference evidence="3" key="1">
    <citation type="submission" date="2017-09" db="EMBL/GenBank/DDBJ databases">
        <title>Depth-based differentiation of microbial function through sediment-hosted aquifers and enrichment of novel symbionts in the deep terrestrial subsurface.</title>
        <authorList>
            <person name="Probst A.J."/>
            <person name="Ladd B."/>
            <person name="Jarett J.K."/>
            <person name="Geller-Mcgrath D.E."/>
            <person name="Sieber C.M.K."/>
            <person name="Emerson J.B."/>
            <person name="Anantharaman K."/>
            <person name="Thomas B.C."/>
            <person name="Malmstrom R."/>
            <person name="Stieglmeier M."/>
            <person name="Klingl A."/>
            <person name="Woyke T."/>
            <person name="Ryan C.M."/>
            <person name="Banfield J.F."/>
        </authorList>
    </citation>
    <scope>NUCLEOTIDE SEQUENCE [LARGE SCALE GENOMIC DNA]</scope>
</reference>
<dbReference type="Proteomes" id="UP000231086">
    <property type="component" value="Unassembled WGS sequence"/>
</dbReference>
<sequence length="90" mass="9683">FKEKNFWLSGGGLLLVLFLVILAANLTGQPTIKHQRAEFIALKQNLVGALLPAGDYACCLQRPCTYCLEKTPGHGVGATCHCLTDIVLGQ</sequence>
<keyword evidence="1" id="KW-1133">Transmembrane helix</keyword>
<keyword evidence="1" id="KW-0812">Transmembrane</keyword>
<protein>
    <submittedName>
        <fullName evidence="2">Uncharacterized protein</fullName>
    </submittedName>
</protein>
<evidence type="ECO:0000313" key="3">
    <source>
        <dbReference type="Proteomes" id="UP000231086"/>
    </source>
</evidence>
<comment type="caution">
    <text evidence="2">The sequence shown here is derived from an EMBL/GenBank/DDBJ whole genome shotgun (WGS) entry which is preliminary data.</text>
</comment>
<dbReference type="EMBL" id="PFEA01000011">
    <property type="protein sequence ID" value="PJE60021.1"/>
    <property type="molecule type" value="Genomic_DNA"/>
</dbReference>
<gene>
    <name evidence="2" type="ORF">COU85_00495</name>
</gene>
<feature type="transmembrane region" description="Helical" evidence="1">
    <location>
        <begin position="6"/>
        <end position="26"/>
    </location>
</feature>